<dbReference type="GO" id="GO:0042393">
    <property type="term" value="F:histone binding"/>
    <property type="evidence" value="ECO:0007669"/>
    <property type="project" value="TreeGrafter"/>
</dbReference>
<organism evidence="5 6">
    <name type="scientific">Oreotrochilus melanogaster</name>
    <dbReference type="NCBI Taxonomy" id="689266"/>
    <lineage>
        <taxon>Eukaryota</taxon>
        <taxon>Metazoa</taxon>
        <taxon>Chordata</taxon>
        <taxon>Craniata</taxon>
        <taxon>Vertebrata</taxon>
        <taxon>Euteleostomi</taxon>
        <taxon>Archelosauria</taxon>
        <taxon>Archosauria</taxon>
        <taxon>Dinosauria</taxon>
        <taxon>Saurischia</taxon>
        <taxon>Theropoda</taxon>
        <taxon>Coelurosauria</taxon>
        <taxon>Aves</taxon>
        <taxon>Neognathae</taxon>
        <taxon>Neoaves</taxon>
        <taxon>Strisores</taxon>
        <taxon>Apodiformes</taxon>
        <taxon>Trochilidae</taxon>
        <taxon>Oreotrochilus</taxon>
    </lineage>
</organism>
<dbReference type="InterPro" id="IPR024057">
    <property type="entry name" value="Nucleoplasmin_core_dom"/>
</dbReference>
<dbReference type="AlphaFoldDB" id="A0A7L3NA78"/>
<dbReference type="GO" id="GO:0005737">
    <property type="term" value="C:cytoplasm"/>
    <property type="evidence" value="ECO:0007669"/>
    <property type="project" value="TreeGrafter"/>
</dbReference>
<evidence type="ECO:0000313" key="6">
    <source>
        <dbReference type="Proteomes" id="UP000579904"/>
    </source>
</evidence>
<dbReference type="InterPro" id="IPR004301">
    <property type="entry name" value="Nucleoplasmin"/>
</dbReference>
<reference evidence="5 6" key="1">
    <citation type="submission" date="2019-09" db="EMBL/GenBank/DDBJ databases">
        <title>Bird 10,000 Genomes (B10K) Project - Family phase.</title>
        <authorList>
            <person name="Zhang G."/>
        </authorList>
    </citation>
    <scope>NUCLEOTIDE SEQUENCE [LARGE SCALE GENOMIC DNA]</scope>
    <source>
        <strain evidence="5">OUT-0002</strain>
    </source>
</reference>
<evidence type="ECO:0000256" key="3">
    <source>
        <dbReference type="ARBA" id="ARBA00023242"/>
    </source>
</evidence>
<feature type="non-terminal residue" evidence="5">
    <location>
        <position position="1"/>
    </location>
</feature>
<dbReference type="GO" id="GO:0005654">
    <property type="term" value="C:nucleoplasm"/>
    <property type="evidence" value="ECO:0007669"/>
    <property type="project" value="TreeGrafter"/>
</dbReference>
<dbReference type="Pfam" id="PF03066">
    <property type="entry name" value="Nucleoplasmin"/>
    <property type="match status" value="1"/>
</dbReference>
<dbReference type="GO" id="GO:0006338">
    <property type="term" value="P:chromatin remodeling"/>
    <property type="evidence" value="ECO:0007669"/>
    <property type="project" value="TreeGrafter"/>
</dbReference>
<protein>
    <submittedName>
        <fullName evidence="5">NUPL protein</fullName>
    </submittedName>
</protein>
<keyword evidence="3" id="KW-0539">Nucleus</keyword>
<keyword evidence="6" id="KW-1185">Reference proteome</keyword>
<dbReference type="Proteomes" id="UP000579904">
    <property type="component" value="Unassembled WGS sequence"/>
</dbReference>
<evidence type="ECO:0000256" key="1">
    <source>
        <dbReference type="ARBA" id="ARBA00004123"/>
    </source>
</evidence>
<proteinExistence type="inferred from homology"/>
<dbReference type="OrthoDB" id="6075101at2759"/>
<sequence>QISLKDLELVPPVTFLLQCGDGPVYLSGHHITWENDAKFEAEEEEASEEDESHEDN</sequence>
<accession>A0A7L3NA78</accession>
<dbReference type="Gene3D" id="2.60.120.340">
    <property type="entry name" value="Nucleoplasmin core domain"/>
    <property type="match status" value="1"/>
</dbReference>
<gene>
    <name evidence="5" type="primary">Nupl</name>
    <name evidence="5" type="ORF">OREMEL_R08922</name>
</gene>
<dbReference type="GO" id="GO:0005730">
    <property type="term" value="C:nucleolus"/>
    <property type="evidence" value="ECO:0007669"/>
    <property type="project" value="TreeGrafter"/>
</dbReference>
<comment type="similarity">
    <text evidence="2">Belongs to the nucleoplasmin family.</text>
</comment>
<name>A0A7L3NA78_9AVES</name>
<dbReference type="GO" id="GO:0003723">
    <property type="term" value="F:RNA binding"/>
    <property type="evidence" value="ECO:0007669"/>
    <property type="project" value="TreeGrafter"/>
</dbReference>
<dbReference type="InterPro" id="IPR036824">
    <property type="entry name" value="Nucleoplasmin_core_dom_sf"/>
</dbReference>
<evidence type="ECO:0000313" key="5">
    <source>
        <dbReference type="EMBL" id="NXU75846.1"/>
    </source>
</evidence>
<dbReference type="PANTHER" id="PTHR22747">
    <property type="entry name" value="NUCLEOPLASMIN"/>
    <property type="match status" value="1"/>
</dbReference>
<dbReference type="EMBL" id="VZUB01008089">
    <property type="protein sequence ID" value="NXU75846.1"/>
    <property type="molecule type" value="Genomic_DNA"/>
</dbReference>
<comment type="caution">
    <text evidence="5">The sequence shown here is derived from an EMBL/GenBank/DDBJ whole genome shotgun (WGS) entry which is preliminary data.</text>
</comment>
<evidence type="ECO:0000259" key="4">
    <source>
        <dbReference type="Pfam" id="PF03066"/>
    </source>
</evidence>
<dbReference type="PANTHER" id="PTHR22747:SF39">
    <property type="entry name" value="NUCLEOPLASMIN CORE DOMAIN-CONTAINING PROTEIN"/>
    <property type="match status" value="1"/>
</dbReference>
<dbReference type="SUPFAM" id="SSF69203">
    <property type="entry name" value="Nucleoplasmin-like core domain"/>
    <property type="match status" value="1"/>
</dbReference>
<feature type="domain" description="Nucleoplasmin core" evidence="4">
    <location>
        <begin position="1"/>
        <end position="31"/>
    </location>
</feature>
<feature type="non-terminal residue" evidence="5">
    <location>
        <position position="56"/>
    </location>
</feature>
<comment type="subcellular location">
    <subcellularLocation>
        <location evidence="1">Nucleus</location>
    </subcellularLocation>
</comment>
<evidence type="ECO:0000256" key="2">
    <source>
        <dbReference type="ARBA" id="ARBA00010744"/>
    </source>
</evidence>
<dbReference type="GO" id="GO:0003682">
    <property type="term" value="F:chromatin binding"/>
    <property type="evidence" value="ECO:0007669"/>
    <property type="project" value="TreeGrafter"/>
</dbReference>